<accession>A0A0F7TEG9</accession>
<proteinExistence type="predicted"/>
<keyword evidence="1" id="KW-0812">Transmembrane</keyword>
<reference evidence="3" key="1">
    <citation type="journal article" date="2015" name="Genome Announc.">
        <title>Draft genome sequence of the fungus Penicillium brasilianum MG11.</title>
        <authorList>
            <person name="Horn F."/>
            <person name="Linde J."/>
            <person name="Mattern D.J."/>
            <person name="Walther G."/>
            <person name="Guthke R."/>
            <person name="Brakhage A.A."/>
            <person name="Valiante V."/>
        </authorList>
    </citation>
    <scope>NUCLEOTIDE SEQUENCE [LARGE SCALE GENOMIC DNA]</scope>
    <source>
        <strain evidence="3">MG11</strain>
    </source>
</reference>
<sequence>MILSSPYTGVSGKLEFCWFIYTRPDVAQLYKRREYSRIRLAFQPSNVRCQFSIKIFAIAFKMRFLTFLSALTIVPSVFSASVTGIAGKSLGARDGDRGHYNISGLGARKQAVLKAGGNTQDLAIAMLETNTMTTDYTYGDGKNGDSTNFGIFKQNWFMLRTSASEFKGQAEGQVSNGAILNSDLKKDIKARHDGQKHFGYDVWFAGHRNGASGVQNPYTADIQAYKDAVAWIKQQIESNEKYRTDDTRFWVQVHAI</sequence>
<evidence type="ECO:0000313" key="2">
    <source>
        <dbReference type="EMBL" id="CEJ55139.1"/>
    </source>
</evidence>
<feature type="transmembrane region" description="Helical" evidence="1">
    <location>
        <begin position="64"/>
        <end position="87"/>
    </location>
</feature>
<protein>
    <submittedName>
        <fullName evidence="2">Uncharacterized protein</fullName>
    </submittedName>
</protein>
<name>A0A0F7TEG9_PENBI</name>
<dbReference type="InterPro" id="IPR049168">
    <property type="entry name" value="Glyco_hydro_134"/>
</dbReference>
<dbReference type="Proteomes" id="UP000042958">
    <property type="component" value="Unassembled WGS sequence"/>
</dbReference>
<dbReference type="Pfam" id="PF21087">
    <property type="entry name" value="Glyco_hydro_134"/>
    <property type="match status" value="1"/>
</dbReference>
<gene>
    <name evidence="2" type="ORF">PMG11_01414</name>
</gene>
<dbReference type="CDD" id="cd19610">
    <property type="entry name" value="mannanase_GH134"/>
    <property type="match status" value="1"/>
</dbReference>
<dbReference type="STRING" id="104259.A0A0F7TEG9"/>
<keyword evidence="1" id="KW-1133">Transmembrane helix</keyword>
<dbReference type="EMBL" id="CDHK01000001">
    <property type="protein sequence ID" value="CEJ55139.1"/>
    <property type="molecule type" value="Genomic_DNA"/>
</dbReference>
<evidence type="ECO:0000256" key="1">
    <source>
        <dbReference type="SAM" id="Phobius"/>
    </source>
</evidence>
<dbReference type="AlphaFoldDB" id="A0A0F7TEG9"/>
<organism evidence="2 3">
    <name type="scientific">Penicillium brasilianum</name>
    <dbReference type="NCBI Taxonomy" id="104259"/>
    <lineage>
        <taxon>Eukaryota</taxon>
        <taxon>Fungi</taxon>
        <taxon>Dikarya</taxon>
        <taxon>Ascomycota</taxon>
        <taxon>Pezizomycotina</taxon>
        <taxon>Eurotiomycetes</taxon>
        <taxon>Eurotiomycetidae</taxon>
        <taxon>Eurotiales</taxon>
        <taxon>Aspergillaceae</taxon>
        <taxon>Penicillium</taxon>
    </lineage>
</organism>
<evidence type="ECO:0000313" key="3">
    <source>
        <dbReference type="Proteomes" id="UP000042958"/>
    </source>
</evidence>
<dbReference type="OrthoDB" id="2888121at2759"/>
<keyword evidence="1" id="KW-0472">Membrane</keyword>
<keyword evidence="3" id="KW-1185">Reference proteome</keyword>